<reference evidence="1" key="1">
    <citation type="submission" date="2020-10" db="EMBL/GenBank/DDBJ databases">
        <authorList>
            <person name="Gilroy R."/>
        </authorList>
    </citation>
    <scope>NUCLEOTIDE SEQUENCE</scope>
    <source>
        <strain evidence="1">ChiHjej10B9-9673</strain>
    </source>
</reference>
<sequence length="107" mass="10864">MGGERLTFSLKALGRYKYILLLLLAALVLLLLPSGSGSGGAEGEEARLEQVLSEVAGAGRVSVLCSENGAAVVCDGAADAAVRLALTRAVSDYTGLGSDRISVLARA</sequence>
<reference evidence="1" key="2">
    <citation type="journal article" date="2021" name="PeerJ">
        <title>Extensive microbial diversity within the chicken gut microbiome revealed by metagenomics and culture.</title>
        <authorList>
            <person name="Gilroy R."/>
            <person name="Ravi A."/>
            <person name="Getino M."/>
            <person name="Pursley I."/>
            <person name="Horton D.L."/>
            <person name="Alikhan N.F."/>
            <person name="Baker D."/>
            <person name="Gharbi K."/>
            <person name="Hall N."/>
            <person name="Watson M."/>
            <person name="Adriaenssens E.M."/>
            <person name="Foster-Nyarko E."/>
            <person name="Jarju S."/>
            <person name="Secka A."/>
            <person name="Antonio M."/>
            <person name="Oren A."/>
            <person name="Chaudhuri R.R."/>
            <person name="La Ragione R."/>
            <person name="Hildebrand F."/>
            <person name="Pallen M.J."/>
        </authorList>
    </citation>
    <scope>NUCLEOTIDE SEQUENCE</scope>
    <source>
        <strain evidence="1">ChiHjej10B9-9673</strain>
    </source>
</reference>
<dbReference type="EMBL" id="DVJK01000027">
    <property type="protein sequence ID" value="HIS66090.1"/>
    <property type="molecule type" value="Genomic_DNA"/>
</dbReference>
<dbReference type="AlphaFoldDB" id="A0A9D1FC69"/>
<dbReference type="Proteomes" id="UP000824001">
    <property type="component" value="Unassembled WGS sequence"/>
</dbReference>
<proteinExistence type="predicted"/>
<gene>
    <name evidence="1" type="ORF">IAC18_00870</name>
</gene>
<protein>
    <submittedName>
        <fullName evidence="1">Uncharacterized protein</fullName>
    </submittedName>
</protein>
<name>A0A9D1FC69_9FIRM</name>
<accession>A0A9D1FC69</accession>
<evidence type="ECO:0000313" key="2">
    <source>
        <dbReference type="Proteomes" id="UP000824001"/>
    </source>
</evidence>
<comment type="caution">
    <text evidence="1">The sequence shown here is derived from an EMBL/GenBank/DDBJ whole genome shotgun (WGS) entry which is preliminary data.</text>
</comment>
<organism evidence="1 2">
    <name type="scientific">Candidatus Scatomorpha merdipullorum</name>
    <dbReference type="NCBI Taxonomy" id="2840927"/>
    <lineage>
        <taxon>Bacteria</taxon>
        <taxon>Bacillati</taxon>
        <taxon>Bacillota</taxon>
        <taxon>Clostridia</taxon>
        <taxon>Eubacteriales</taxon>
        <taxon>Candidatus Scatomorpha</taxon>
    </lineage>
</organism>
<evidence type="ECO:0000313" key="1">
    <source>
        <dbReference type="EMBL" id="HIS66090.1"/>
    </source>
</evidence>